<evidence type="ECO:0000313" key="2">
    <source>
        <dbReference type="EMBL" id="KAK4785204.1"/>
    </source>
</evidence>
<protein>
    <recommendedName>
        <fullName evidence="1">BURP domain-containing protein</fullName>
    </recommendedName>
</protein>
<organism evidence="2 3">
    <name type="scientific">Trapa natans</name>
    <name type="common">Water chestnut</name>
    <dbReference type="NCBI Taxonomy" id="22666"/>
    <lineage>
        <taxon>Eukaryota</taxon>
        <taxon>Viridiplantae</taxon>
        <taxon>Streptophyta</taxon>
        <taxon>Embryophyta</taxon>
        <taxon>Tracheophyta</taxon>
        <taxon>Spermatophyta</taxon>
        <taxon>Magnoliopsida</taxon>
        <taxon>eudicotyledons</taxon>
        <taxon>Gunneridae</taxon>
        <taxon>Pentapetalae</taxon>
        <taxon>rosids</taxon>
        <taxon>malvids</taxon>
        <taxon>Myrtales</taxon>
        <taxon>Lythraceae</taxon>
        <taxon>Trapa</taxon>
    </lineage>
</organism>
<name>A0AAN7LJB4_TRANT</name>
<comment type="caution">
    <text evidence="2">The sequence shown here is derived from an EMBL/GenBank/DDBJ whole genome shotgun (WGS) entry which is preliminary data.</text>
</comment>
<dbReference type="Proteomes" id="UP001346149">
    <property type="component" value="Unassembled WGS sequence"/>
</dbReference>
<reference evidence="2 3" key="1">
    <citation type="journal article" date="2023" name="Hortic Res">
        <title>Pangenome of water caltrop reveals structural variations and asymmetric subgenome divergence after allopolyploidization.</title>
        <authorList>
            <person name="Zhang X."/>
            <person name="Chen Y."/>
            <person name="Wang L."/>
            <person name="Yuan Y."/>
            <person name="Fang M."/>
            <person name="Shi L."/>
            <person name="Lu R."/>
            <person name="Comes H.P."/>
            <person name="Ma Y."/>
            <person name="Chen Y."/>
            <person name="Huang G."/>
            <person name="Zhou Y."/>
            <person name="Zheng Z."/>
            <person name="Qiu Y."/>
        </authorList>
    </citation>
    <scope>NUCLEOTIDE SEQUENCE [LARGE SCALE GENOMIC DNA]</scope>
    <source>
        <strain evidence="2">F231</strain>
    </source>
</reference>
<dbReference type="SMART" id="SM01045">
    <property type="entry name" value="BURP"/>
    <property type="match status" value="1"/>
</dbReference>
<accession>A0AAN7LJB4</accession>
<sequence length="365" mass="39160">MPSFCVNQIKQLWCKCTIVQVGVLCASEAALSPDKYWNAKLPNTPMPQAIREILHSDLFEDKSTSVVVGGGGVGVDTGGGGGTQVGVGKGGVGVSTGKPGRRTNVGVGKGGVVVTAPGKRKPVYVGVKPGYSPFVYYYAASETQLQDDPNVALFFQEKDLVKGKAMTLHFTKSANLAAFLPRQAAASIPFSLRGLPGVMDYFSVKPGSVEARLMGATIEECEAPGVKGEDKYCATSLESMVDYVESKLGRSLKAVSTEIKKETLAQKYTIEEDSKKVGRQPNYVVCHKLDYPYAVFYCHKTASTRASVVSLKGEDGSEVKAVAVCHEDTSQWNPKHLAFQVLGVKPGSVPVCHFLPQDHIVWYGN</sequence>
<evidence type="ECO:0000259" key="1">
    <source>
        <dbReference type="PROSITE" id="PS51277"/>
    </source>
</evidence>
<dbReference type="AlphaFoldDB" id="A0AAN7LJB4"/>
<evidence type="ECO:0000313" key="3">
    <source>
        <dbReference type="Proteomes" id="UP001346149"/>
    </source>
</evidence>
<keyword evidence="3" id="KW-1185">Reference proteome</keyword>
<dbReference type="PROSITE" id="PS51277">
    <property type="entry name" value="BURP"/>
    <property type="match status" value="1"/>
</dbReference>
<gene>
    <name evidence="2" type="ORF">SAY86_001893</name>
</gene>
<dbReference type="Pfam" id="PF03181">
    <property type="entry name" value="BURP"/>
    <property type="match status" value="1"/>
</dbReference>
<dbReference type="InterPro" id="IPR044816">
    <property type="entry name" value="BURP"/>
</dbReference>
<dbReference type="InterPro" id="IPR004873">
    <property type="entry name" value="BURP_dom"/>
</dbReference>
<dbReference type="PANTHER" id="PTHR31236">
    <property type="entry name" value="BURP DOMAIN PROTEIN USPL1-LIKE"/>
    <property type="match status" value="1"/>
</dbReference>
<dbReference type="EMBL" id="JAXQNO010000013">
    <property type="protein sequence ID" value="KAK4785204.1"/>
    <property type="molecule type" value="Genomic_DNA"/>
</dbReference>
<dbReference type="PANTHER" id="PTHR31236:SF2">
    <property type="entry name" value="BURP DOMAIN PROTEIN RD22"/>
    <property type="match status" value="1"/>
</dbReference>
<proteinExistence type="predicted"/>
<feature type="domain" description="BURP" evidence="1">
    <location>
        <begin position="154"/>
        <end position="365"/>
    </location>
</feature>